<dbReference type="EMBL" id="JBBWWQ010000015">
    <property type="protein sequence ID" value="KAK8928193.1"/>
    <property type="molecule type" value="Genomic_DNA"/>
</dbReference>
<evidence type="ECO:0000256" key="3">
    <source>
        <dbReference type="ARBA" id="ARBA00006859"/>
    </source>
</evidence>
<feature type="transmembrane region" description="Helical" evidence="11">
    <location>
        <begin position="264"/>
        <end position="283"/>
    </location>
</feature>
<feature type="domain" description="PA" evidence="13">
    <location>
        <begin position="92"/>
        <end position="179"/>
    </location>
</feature>
<comment type="function">
    <text evidence="1">Intramembrane-cleaving aspartic protease (I-CLiP) that cleaves type II membrane signal peptides in the hydrophobic plane of the membrane.</text>
</comment>
<feature type="transmembrane region" description="Helical" evidence="11">
    <location>
        <begin position="357"/>
        <end position="375"/>
    </location>
</feature>
<dbReference type="SUPFAM" id="SSF52025">
    <property type="entry name" value="PA domain"/>
    <property type="match status" value="1"/>
</dbReference>
<keyword evidence="10" id="KW-0325">Glycoprotein</keyword>
<evidence type="ECO:0000256" key="4">
    <source>
        <dbReference type="ARBA" id="ARBA00022692"/>
    </source>
</evidence>
<evidence type="ECO:0000256" key="9">
    <source>
        <dbReference type="ARBA" id="ARBA00023136"/>
    </source>
</evidence>
<dbReference type="GO" id="GO:0098554">
    <property type="term" value="C:cytoplasmic side of endoplasmic reticulum membrane"/>
    <property type="evidence" value="ECO:0007669"/>
    <property type="project" value="TreeGrafter"/>
</dbReference>
<dbReference type="PANTHER" id="PTHR12174:SF90">
    <property type="entry name" value="SIGNAL PEPTIDE PEPTIDASE-LIKE 3"/>
    <property type="match status" value="1"/>
</dbReference>
<feature type="transmembrane region" description="Helical" evidence="11">
    <location>
        <begin position="387"/>
        <end position="408"/>
    </location>
</feature>
<comment type="subcellular location">
    <subcellularLocation>
        <location evidence="2">Endosome membrane</location>
        <topology evidence="2">Multi-pass membrane protein</topology>
    </subcellularLocation>
</comment>
<feature type="transmembrane region" description="Helical" evidence="11">
    <location>
        <begin position="440"/>
        <end position="461"/>
    </location>
</feature>
<dbReference type="FunFam" id="3.50.30.30:FF:000007">
    <property type="entry name" value="Signal peptide peptidase-like 3"/>
    <property type="match status" value="1"/>
</dbReference>
<gene>
    <name evidence="14" type="primary">SPPL2</name>
    <name evidence="14" type="ORF">KSP39_PZI017292</name>
</gene>
<evidence type="ECO:0000259" key="13">
    <source>
        <dbReference type="Pfam" id="PF02225"/>
    </source>
</evidence>
<dbReference type="GO" id="GO:0030660">
    <property type="term" value="C:Golgi-associated vesicle membrane"/>
    <property type="evidence" value="ECO:0007669"/>
    <property type="project" value="TreeGrafter"/>
</dbReference>
<evidence type="ECO:0000256" key="6">
    <source>
        <dbReference type="ARBA" id="ARBA00022753"/>
    </source>
</evidence>
<dbReference type="Pfam" id="PF02225">
    <property type="entry name" value="PA"/>
    <property type="match status" value="1"/>
</dbReference>
<proteinExistence type="inferred from homology"/>
<dbReference type="AlphaFoldDB" id="A0AAP0B4C7"/>
<comment type="similarity">
    <text evidence="3">Belongs to the peptidase A22B family.</text>
</comment>
<evidence type="ECO:0000256" key="7">
    <source>
        <dbReference type="ARBA" id="ARBA00022801"/>
    </source>
</evidence>
<dbReference type="SMART" id="SM00730">
    <property type="entry name" value="PSN"/>
    <property type="match status" value="1"/>
</dbReference>
<dbReference type="Pfam" id="PF04258">
    <property type="entry name" value="Peptidase_A22B"/>
    <property type="match status" value="1"/>
</dbReference>
<feature type="transmembrane region" description="Helical" evidence="11">
    <location>
        <begin position="289"/>
        <end position="312"/>
    </location>
</feature>
<evidence type="ECO:0000256" key="10">
    <source>
        <dbReference type="ARBA" id="ARBA00023180"/>
    </source>
</evidence>
<dbReference type="InterPro" id="IPR007369">
    <property type="entry name" value="Peptidase_A22B_SPP"/>
</dbReference>
<evidence type="ECO:0000256" key="1">
    <source>
        <dbReference type="ARBA" id="ARBA00003012"/>
    </source>
</evidence>
<keyword evidence="7" id="KW-0378">Hydrolase</keyword>
<evidence type="ECO:0000256" key="8">
    <source>
        <dbReference type="ARBA" id="ARBA00022989"/>
    </source>
</evidence>
<dbReference type="InterPro" id="IPR046450">
    <property type="entry name" value="PA_dom_sf"/>
</dbReference>
<dbReference type="InterPro" id="IPR006639">
    <property type="entry name" value="Preselin/SPP"/>
</dbReference>
<evidence type="ECO:0000313" key="15">
    <source>
        <dbReference type="Proteomes" id="UP001418222"/>
    </source>
</evidence>
<dbReference type="GO" id="GO:0098553">
    <property type="term" value="C:lumenal side of endoplasmic reticulum membrane"/>
    <property type="evidence" value="ECO:0007669"/>
    <property type="project" value="TreeGrafter"/>
</dbReference>
<feature type="signal peptide" evidence="12">
    <location>
        <begin position="1"/>
        <end position="36"/>
    </location>
</feature>
<dbReference type="GO" id="GO:0033619">
    <property type="term" value="P:membrane protein proteolysis"/>
    <property type="evidence" value="ECO:0007669"/>
    <property type="project" value="TreeGrafter"/>
</dbReference>
<name>A0AAP0B4C7_9ASPA</name>
<keyword evidence="4 11" id="KW-0812">Transmembrane</keyword>
<protein>
    <submittedName>
        <fullName evidence="14">Signal peptide peptidase-like 2</fullName>
    </submittedName>
</protein>
<keyword evidence="5 12" id="KW-0732">Signal</keyword>
<feature type="transmembrane region" description="Helical" evidence="11">
    <location>
        <begin position="505"/>
        <end position="523"/>
    </location>
</feature>
<keyword evidence="9 11" id="KW-0472">Membrane</keyword>
<keyword evidence="6" id="KW-0967">Endosome</keyword>
<feature type="transmembrane region" description="Helical" evidence="11">
    <location>
        <begin position="206"/>
        <end position="226"/>
    </location>
</feature>
<evidence type="ECO:0000313" key="14">
    <source>
        <dbReference type="EMBL" id="KAK8928193.1"/>
    </source>
</evidence>
<accession>A0AAP0B4C7</accession>
<dbReference type="GO" id="GO:0042500">
    <property type="term" value="F:aspartic endopeptidase activity, intramembrane cleaving"/>
    <property type="evidence" value="ECO:0007669"/>
    <property type="project" value="InterPro"/>
</dbReference>
<dbReference type="Gene3D" id="3.50.30.30">
    <property type="match status" value="1"/>
</dbReference>
<dbReference type="InterPro" id="IPR003137">
    <property type="entry name" value="PA_domain"/>
</dbReference>
<dbReference type="GO" id="GO:0005765">
    <property type="term" value="C:lysosomal membrane"/>
    <property type="evidence" value="ECO:0007669"/>
    <property type="project" value="TreeGrafter"/>
</dbReference>
<evidence type="ECO:0000256" key="2">
    <source>
        <dbReference type="ARBA" id="ARBA00004337"/>
    </source>
</evidence>
<sequence>MAPIGYPSSPLYSLRPTAFLCGILLFCAGGIAPAAGDGVTSHGEKGPNSFGCSNAYQLVKVKNWFNGVESPEIVGISAKFGATLPRHLSEAVKGPAVLTSPVTSCGKLSSKLSNSIALAIRGDCDFTDKAKVAESAGAAGLMVINDDEELSEMACAGNESAISITIPVIMIPKSAGDNIRKSLTNDGRMYILLYSPIQPVVDYSAAFLWLMAVTTVISAAIWPNIVSYDQVDERYNQLTRKDQPSSAANIVDATKNETIEISTMGAIIFIVGASIFLIMLYFFMSNWCIKVLIVMFCIGSIQGMLFVVVSLISRMFRGCGNITVELPVFGEVTILSIVVLPFCVAFAVVWATHQESTYAWIGQDILGICLMIIVLQTAQLPNIKVASTLLVSAFLYDIFWVFISPFIFKESVMIAVARGKNSGGNAIPMLLRIPRFFDPWGGYDMIGFGDIIFPGLLVSFSRRFDAENKKGKLNGYFFWISFGYAFGLFLTYLGLYLMNGHGQPALLYLVPCTLGLTVILGWTRGELSLLWSHEKPKSSNSSTPET</sequence>
<dbReference type="GO" id="GO:0010008">
    <property type="term" value="C:endosome membrane"/>
    <property type="evidence" value="ECO:0007669"/>
    <property type="project" value="UniProtKB-SubCell"/>
</dbReference>
<feature type="transmembrane region" description="Helical" evidence="11">
    <location>
        <begin position="332"/>
        <end position="351"/>
    </location>
</feature>
<evidence type="ECO:0000256" key="11">
    <source>
        <dbReference type="SAM" id="Phobius"/>
    </source>
</evidence>
<evidence type="ECO:0000256" key="12">
    <source>
        <dbReference type="SAM" id="SignalP"/>
    </source>
</evidence>
<dbReference type="Proteomes" id="UP001418222">
    <property type="component" value="Unassembled WGS sequence"/>
</dbReference>
<reference evidence="14 15" key="1">
    <citation type="journal article" date="2022" name="Nat. Plants">
        <title>Genomes of leafy and leafless Platanthera orchids illuminate the evolution of mycoheterotrophy.</title>
        <authorList>
            <person name="Li M.H."/>
            <person name="Liu K.W."/>
            <person name="Li Z."/>
            <person name="Lu H.C."/>
            <person name="Ye Q.L."/>
            <person name="Zhang D."/>
            <person name="Wang J.Y."/>
            <person name="Li Y.F."/>
            <person name="Zhong Z.M."/>
            <person name="Liu X."/>
            <person name="Yu X."/>
            <person name="Liu D.K."/>
            <person name="Tu X.D."/>
            <person name="Liu B."/>
            <person name="Hao Y."/>
            <person name="Liao X.Y."/>
            <person name="Jiang Y.T."/>
            <person name="Sun W.H."/>
            <person name="Chen J."/>
            <person name="Chen Y.Q."/>
            <person name="Ai Y."/>
            <person name="Zhai J.W."/>
            <person name="Wu S.S."/>
            <person name="Zhou Z."/>
            <person name="Hsiao Y.Y."/>
            <person name="Wu W.L."/>
            <person name="Chen Y.Y."/>
            <person name="Lin Y.F."/>
            <person name="Hsu J.L."/>
            <person name="Li C.Y."/>
            <person name="Wang Z.W."/>
            <person name="Zhao X."/>
            <person name="Zhong W.Y."/>
            <person name="Ma X.K."/>
            <person name="Ma L."/>
            <person name="Huang J."/>
            <person name="Chen G.Z."/>
            <person name="Huang M.Z."/>
            <person name="Huang L."/>
            <person name="Peng D.H."/>
            <person name="Luo Y.B."/>
            <person name="Zou S.Q."/>
            <person name="Chen S.P."/>
            <person name="Lan S."/>
            <person name="Tsai W.C."/>
            <person name="Van de Peer Y."/>
            <person name="Liu Z.J."/>
        </authorList>
    </citation>
    <scope>NUCLEOTIDE SEQUENCE [LARGE SCALE GENOMIC DNA]</scope>
    <source>
        <strain evidence="14">Lor287</strain>
    </source>
</reference>
<comment type="caution">
    <text evidence="14">The sequence shown here is derived from an EMBL/GenBank/DDBJ whole genome shotgun (WGS) entry which is preliminary data.</text>
</comment>
<evidence type="ECO:0000256" key="5">
    <source>
        <dbReference type="ARBA" id="ARBA00022729"/>
    </source>
</evidence>
<organism evidence="14 15">
    <name type="scientific">Platanthera zijinensis</name>
    <dbReference type="NCBI Taxonomy" id="2320716"/>
    <lineage>
        <taxon>Eukaryota</taxon>
        <taxon>Viridiplantae</taxon>
        <taxon>Streptophyta</taxon>
        <taxon>Embryophyta</taxon>
        <taxon>Tracheophyta</taxon>
        <taxon>Spermatophyta</taxon>
        <taxon>Magnoliopsida</taxon>
        <taxon>Liliopsida</taxon>
        <taxon>Asparagales</taxon>
        <taxon>Orchidaceae</taxon>
        <taxon>Orchidoideae</taxon>
        <taxon>Orchideae</taxon>
        <taxon>Orchidinae</taxon>
        <taxon>Platanthera</taxon>
    </lineage>
</organism>
<keyword evidence="15" id="KW-1185">Reference proteome</keyword>
<keyword evidence="8 11" id="KW-1133">Transmembrane helix</keyword>
<dbReference type="PANTHER" id="PTHR12174">
    <property type="entry name" value="SIGNAL PEPTIDE PEPTIDASE"/>
    <property type="match status" value="1"/>
</dbReference>
<feature type="chain" id="PRO_5043001531" evidence="12">
    <location>
        <begin position="37"/>
        <end position="546"/>
    </location>
</feature>
<feature type="transmembrane region" description="Helical" evidence="11">
    <location>
        <begin position="473"/>
        <end position="493"/>
    </location>
</feature>